<dbReference type="EMBL" id="RBEE01000043">
    <property type="protein sequence ID" value="RNL50547.1"/>
    <property type="molecule type" value="Genomic_DNA"/>
</dbReference>
<organism evidence="2 3">
    <name type="scientific">Pedobacter jejuensis</name>
    <dbReference type="NCBI Taxonomy" id="1268550"/>
    <lineage>
        <taxon>Bacteria</taxon>
        <taxon>Pseudomonadati</taxon>
        <taxon>Bacteroidota</taxon>
        <taxon>Sphingobacteriia</taxon>
        <taxon>Sphingobacteriales</taxon>
        <taxon>Sphingobacteriaceae</taxon>
        <taxon>Pedobacter</taxon>
    </lineage>
</organism>
<sequence length="179" mass="18952">MKKFNINKLFPILLVALTFNLSSCLKPKETYVDFSKVGTTIELPLAALNQETGVKVVTKTYASSATPSDLPVVVNIASPKTLDRDLTVTLAVNANDAIGKLNAAVPTGAYVLIPSNGYSVSSLKVTIPAGQRTGTVNFKINSSLIGTTNTKYVLPVSIVDGGGEQISLYSTVNYNIIVN</sequence>
<evidence type="ECO:0000313" key="3">
    <source>
        <dbReference type="Proteomes" id="UP000274046"/>
    </source>
</evidence>
<comment type="caution">
    <text evidence="2">The sequence shown here is derived from an EMBL/GenBank/DDBJ whole genome shotgun (WGS) entry which is preliminary data.</text>
</comment>
<dbReference type="Gene3D" id="2.60.40.1740">
    <property type="entry name" value="hypothetical protein (bacova_03559)"/>
    <property type="match status" value="1"/>
</dbReference>
<name>A0A3N0BNT1_9SPHI</name>
<feature type="domain" description="BT-3987-like N-terminal" evidence="1">
    <location>
        <begin position="50"/>
        <end position="163"/>
    </location>
</feature>
<gene>
    <name evidence="2" type="ORF">D7004_16725</name>
</gene>
<evidence type="ECO:0000259" key="1">
    <source>
        <dbReference type="Pfam" id="PF08522"/>
    </source>
</evidence>
<reference evidence="2 3" key="1">
    <citation type="submission" date="2018-10" db="EMBL/GenBank/DDBJ databases">
        <title>Genome sequencing of Pedobacter jejuensis TNB23.</title>
        <authorList>
            <person name="Cho Y.-J."/>
            <person name="Cho A."/>
            <person name="Kim O.-S."/>
        </authorList>
    </citation>
    <scope>NUCLEOTIDE SEQUENCE [LARGE SCALE GENOMIC DNA]</scope>
    <source>
        <strain evidence="2 3">TNB23</strain>
    </source>
</reference>
<evidence type="ECO:0000313" key="2">
    <source>
        <dbReference type="EMBL" id="RNL50547.1"/>
    </source>
</evidence>
<dbReference type="Pfam" id="PF08522">
    <property type="entry name" value="BT_3987-like_N"/>
    <property type="match status" value="1"/>
</dbReference>
<dbReference type="AlphaFoldDB" id="A0A3N0BNT1"/>
<dbReference type="OrthoDB" id="740324at2"/>
<accession>A0A3N0BNT1</accession>
<dbReference type="RefSeq" id="WP_123206974.1">
    <property type="nucleotide sequence ID" value="NZ_RBEE01000043.1"/>
</dbReference>
<dbReference type="InterPro" id="IPR013728">
    <property type="entry name" value="BT_3987-like_N"/>
</dbReference>
<keyword evidence="3" id="KW-1185">Reference proteome</keyword>
<dbReference type="Proteomes" id="UP000274046">
    <property type="component" value="Unassembled WGS sequence"/>
</dbReference>
<protein>
    <submittedName>
        <fullName evidence="2">DUF1735 domain-containing protein</fullName>
    </submittedName>
</protein>
<proteinExistence type="predicted"/>